<dbReference type="EMBL" id="AZBU02000011">
    <property type="protein sequence ID" value="TKR60962.1"/>
    <property type="molecule type" value="Genomic_DNA"/>
</dbReference>
<feature type="compositionally biased region" description="Polar residues" evidence="1">
    <location>
        <begin position="86"/>
        <end position="101"/>
    </location>
</feature>
<evidence type="ECO:0000313" key="3">
    <source>
        <dbReference type="Proteomes" id="UP000298663"/>
    </source>
</evidence>
<sequence>MRRVALLARTPQRLAHLPSTSSQIFLPIRRNHAEAALSRKDQALINRGDFILAKPCSMKPVQAREPEDPKTNLADLPERVFKLQEPKTTTPEIPVQKQQPATEKAAEGSYGQLKREIFQESSSSRGVASPYLLWRCIKSDNYEGLKNLLKENGWPHHKLLKDILVSQIFKLFFERGSPEDVKELYRNFASANPKLYVRDEVTIVFLERLVRETGVISASEFAVECRKMFLIKPPSNARTYRQVVAAERLFQAAFSVEKVKYIDVFGLFDTVHELGYIEDAKPYLVEALKFKIRNEGFNAALVSYKVQLKHDRTTVGLHLLFREAVKNWSESRITFENRLRTVIKLASSLDGPFDIFGELIVAMVLEGRLAEAQVLFKKLSIPGNHFCMPLSRLSNEPENLEAVEKFAELIDSCILAERRKKSKGKAEAEPKVSADDEATARSVGFLVKDWHTTRKKYSTQKVKRYKVNDEKLDKLYNVMLRVWADLAVNSNNKESMRKLKKWIDTNQISLSEKLAERINRFLQN</sequence>
<organism evidence="2 3">
    <name type="scientific">Steinernema carpocapsae</name>
    <name type="common">Entomopathogenic nematode</name>
    <dbReference type="NCBI Taxonomy" id="34508"/>
    <lineage>
        <taxon>Eukaryota</taxon>
        <taxon>Metazoa</taxon>
        <taxon>Ecdysozoa</taxon>
        <taxon>Nematoda</taxon>
        <taxon>Chromadorea</taxon>
        <taxon>Rhabditida</taxon>
        <taxon>Tylenchina</taxon>
        <taxon>Panagrolaimomorpha</taxon>
        <taxon>Strongyloidoidea</taxon>
        <taxon>Steinernematidae</taxon>
        <taxon>Steinernema</taxon>
    </lineage>
</organism>
<dbReference type="Proteomes" id="UP000298663">
    <property type="component" value="Unassembled WGS sequence"/>
</dbReference>
<dbReference type="STRING" id="34508.A0A4U5LXM6"/>
<reference evidence="2 3" key="2">
    <citation type="journal article" date="2019" name="G3 (Bethesda)">
        <title>Hybrid Assembly of the Genome of the Entomopathogenic Nematode Steinernema carpocapsae Identifies the X-Chromosome.</title>
        <authorList>
            <person name="Serra L."/>
            <person name="Macchietto M."/>
            <person name="Macias-Munoz A."/>
            <person name="McGill C.J."/>
            <person name="Rodriguez I.M."/>
            <person name="Rodriguez B."/>
            <person name="Murad R."/>
            <person name="Mortazavi A."/>
        </authorList>
    </citation>
    <scope>NUCLEOTIDE SEQUENCE [LARGE SCALE GENOMIC DNA]</scope>
    <source>
        <strain evidence="2 3">ALL</strain>
    </source>
</reference>
<comment type="caution">
    <text evidence="2">The sequence shown here is derived from an EMBL/GenBank/DDBJ whole genome shotgun (WGS) entry which is preliminary data.</text>
</comment>
<accession>A0A4U5LXM6</accession>
<dbReference type="AlphaFoldDB" id="A0A4U5LXM6"/>
<feature type="region of interest" description="Disordered" evidence="1">
    <location>
        <begin position="84"/>
        <end position="104"/>
    </location>
</feature>
<evidence type="ECO:0000313" key="2">
    <source>
        <dbReference type="EMBL" id="TKR60962.1"/>
    </source>
</evidence>
<name>A0A4U5LXM6_STECR</name>
<keyword evidence="3" id="KW-1185">Reference proteome</keyword>
<reference evidence="2 3" key="1">
    <citation type="journal article" date="2015" name="Genome Biol.">
        <title>Comparative genomics of Steinernema reveals deeply conserved gene regulatory networks.</title>
        <authorList>
            <person name="Dillman A.R."/>
            <person name="Macchietto M."/>
            <person name="Porter C.F."/>
            <person name="Rogers A."/>
            <person name="Williams B."/>
            <person name="Antoshechkin I."/>
            <person name="Lee M.M."/>
            <person name="Goodwin Z."/>
            <person name="Lu X."/>
            <person name="Lewis E.E."/>
            <person name="Goodrich-Blair H."/>
            <person name="Stock S.P."/>
            <person name="Adams B.J."/>
            <person name="Sternberg P.W."/>
            <person name="Mortazavi A."/>
        </authorList>
    </citation>
    <scope>NUCLEOTIDE SEQUENCE [LARGE SCALE GENOMIC DNA]</scope>
    <source>
        <strain evidence="2 3">ALL</strain>
    </source>
</reference>
<dbReference type="OrthoDB" id="5805943at2759"/>
<proteinExistence type="predicted"/>
<evidence type="ECO:0000256" key="1">
    <source>
        <dbReference type="SAM" id="MobiDB-lite"/>
    </source>
</evidence>
<protein>
    <submittedName>
        <fullName evidence="2">Uncharacterized protein</fullName>
    </submittedName>
</protein>
<gene>
    <name evidence="2" type="ORF">L596_028139</name>
</gene>